<dbReference type="RefSeq" id="WP_129129314.1">
    <property type="nucleotide sequence ID" value="NZ_SDHW01000001.1"/>
</dbReference>
<proteinExistence type="predicted"/>
<evidence type="ECO:0000313" key="1">
    <source>
        <dbReference type="EMBL" id="RXK61942.1"/>
    </source>
</evidence>
<accession>A0A4V1M7Y2</accession>
<reference evidence="1 2" key="1">
    <citation type="submission" date="2019-01" db="EMBL/GenBank/DDBJ databases">
        <title>Lacibacter sp. strain TTM-7.</title>
        <authorList>
            <person name="Chen W.-M."/>
        </authorList>
    </citation>
    <scope>NUCLEOTIDE SEQUENCE [LARGE SCALE GENOMIC DNA]</scope>
    <source>
        <strain evidence="1 2">TTM-7</strain>
    </source>
</reference>
<dbReference type="EMBL" id="SDHW01000001">
    <property type="protein sequence ID" value="RXK61942.1"/>
    <property type="molecule type" value="Genomic_DNA"/>
</dbReference>
<name>A0A4V1M7Y2_9BACT</name>
<comment type="caution">
    <text evidence="1">The sequence shown here is derived from an EMBL/GenBank/DDBJ whole genome shotgun (WGS) entry which is preliminary data.</text>
</comment>
<evidence type="ECO:0000313" key="2">
    <source>
        <dbReference type="Proteomes" id="UP000290204"/>
    </source>
</evidence>
<organism evidence="1 2">
    <name type="scientific">Lacibacter luteus</name>
    <dbReference type="NCBI Taxonomy" id="2508719"/>
    <lineage>
        <taxon>Bacteria</taxon>
        <taxon>Pseudomonadati</taxon>
        <taxon>Bacteroidota</taxon>
        <taxon>Chitinophagia</taxon>
        <taxon>Chitinophagales</taxon>
        <taxon>Chitinophagaceae</taxon>
        <taxon>Lacibacter</taxon>
    </lineage>
</organism>
<dbReference type="AlphaFoldDB" id="A0A4V1M7Y2"/>
<sequence>MKIKALILLIGFIGLLTGTESFAVYLETVKQNRTACNATQPVNEEQNKDACCCNNTVSTACLLQKEFTYTQVTAPTVKHVADVVNHYSMFYLVSVWRPPALLLYFTI</sequence>
<dbReference type="Proteomes" id="UP000290204">
    <property type="component" value="Unassembled WGS sequence"/>
</dbReference>
<gene>
    <name evidence="1" type="ORF">ESA94_02715</name>
</gene>
<protein>
    <submittedName>
        <fullName evidence="1">Uncharacterized protein</fullName>
    </submittedName>
</protein>
<keyword evidence="2" id="KW-1185">Reference proteome</keyword>